<evidence type="ECO:0000256" key="1">
    <source>
        <dbReference type="SAM" id="MobiDB-lite"/>
    </source>
</evidence>
<proteinExistence type="predicted"/>
<dbReference type="EMBL" id="MQTW01000318">
    <property type="protein sequence ID" value="RYC80805.1"/>
    <property type="molecule type" value="Genomic_DNA"/>
</dbReference>
<dbReference type="AlphaFoldDB" id="A0A4Q2V1K8"/>
<evidence type="ECO:0000313" key="2">
    <source>
        <dbReference type="EMBL" id="RYC80805.1"/>
    </source>
</evidence>
<sequence length="215" mass="24990">MSQRAKTTGVNKNKGKKKTAPVDNDRLKVLTNEALQQAEEMADGTTTGTPTESVELKAIELREEEQRLPPDSQHIDVEMAQNISEEEFKRLLPRLQPHLERLNLQNGAEKAVPTVEKKPRHIVKKIRATDEYQVPEFEIGQQLKEQTITISELQLLQIAPSIRQQLSRRMQCRRKAKRPRPEKHWCTCWHPSENYWKRNSTLSLRRKLAEEIGML</sequence>
<protein>
    <submittedName>
        <fullName evidence="2">Uncharacterized protein</fullName>
    </submittedName>
</protein>
<feature type="region of interest" description="Disordered" evidence="1">
    <location>
        <begin position="1"/>
        <end position="26"/>
    </location>
</feature>
<reference evidence="2 3" key="1">
    <citation type="submission" date="2016-12" db="EMBL/GenBank/DDBJ databases">
        <title>Draft genome sequence of Fusarium oxysporum causing rot on Narcissus.</title>
        <authorList>
            <person name="Armitage A.D."/>
            <person name="Taylor A."/>
            <person name="Clarkson J.P."/>
            <person name="Harrison R.J."/>
            <person name="Jackson A.C."/>
        </authorList>
    </citation>
    <scope>NUCLEOTIDE SEQUENCE [LARGE SCALE GENOMIC DNA]</scope>
    <source>
        <strain evidence="2 3">N139</strain>
    </source>
</reference>
<dbReference type="Proteomes" id="UP000290540">
    <property type="component" value="Unassembled WGS sequence"/>
</dbReference>
<gene>
    <name evidence="2" type="ORF">BFJ63_vAg16308</name>
</gene>
<feature type="compositionally biased region" description="Low complexity" evidence="1">
    <location>
        <begin position="1"/>
        <end position="12"/>
    </location>
</feature>
<organism evidence="2 3">
    <name type="scientific">Fusarium oxysporum f. sp. narcissi</name>
    <dbReference type="NCBI Taxonomy" id="451672"/>
    <lineage>
        <taxon>Eukaryota</taxon>
        <taxon>Fungi</taxon>
        <taxon>Dikarya</taxon>
        <taxon>Ascomycota</taxon>
        <taxon>Pezizomycotina</taxon>
        <taxon>Sordariomycetes</taxon>
        <taxon>Hypocreomycetidae</taxon>
        <taxon>Hypocreales</taxon>
        <taxon>Nectriaceae</taxon>
        <taxon>Fusarium</taxon>
        <taxon>Fusarium oxysporum species complex</taxon>
    </lineage>
</organism>
<accession>A0A4Q2V1K8</accession>
<name>A0A4Q2V1K8_FUSOX</name>
<comment type="caution">
    <text evidence="2">The sequence shown here is derived from an EMBL/GenBank/DDBJ whole genome shotgun (WGS) entry which is preliminary data.</text>
</comment>
<evidence type="ECO:0000313" key="3">
    <source>
        <dbReference type="Proteomes" id="UP000290540"/>
    </source>
</evidence>